<evidence type="ECO:0000256" key="1">
    <source>
        <dbReference type="ARBA" id="ARBA00022737"/>
    </source>
</evidence>
<dbReference type="OrthoDB" id="366390at2759"/>
<dbReference type="PROSITE" id="PS50297">
    <property type="entry name" value="ANK_REP_REGION"/>
    <property type="match status" value="1"/>
</dbReference>
<sequence>MSLHKAVRKNHLPEVRRLVEAGEEVNSKDSDGNTPLMLAAETSYAVTEFLLENGAVESFLWRNRLGYMAIDKAYNSVCLSGDELGMIMRIILEYKAAIEDKLSDSPGPPIPDEED</sequence>
<dbReference type="SUPFAM" id="SSF48403">
    <property type="entry name" value="Ankyrin repeat"/>
    <property type="match status" value="1"/>
</dbReference>
<dbReference type="Proteomes" id="UP000630445">
    <property type="component" value="Unassembled WGS sequence"/>
</dbReference>
<organism evidence="4 6">
    <name type="scientific">Aspergillus hiratsukae</name>
    <dbReference type="NCBI Taxonomy" id="1194566"/>
    <lineage>
        <taxon>Eukaryota</taxon>
        <taxon>Fungi</taxon>
        <taxon>Dikarya</taxon>
        <taxon>Ascomycota</taxon>
        <taxon>Pezizomycotina</taxon>
        <taxon>Eurotiomycetes</taxon>
        <taxon>Eurotiomycetidae</taxon>
        <taxon>Eurotiales</taxon>
        <taxon>Aspergillaceae</taxon>
        <taxon>Aspergillus</taxon>
        <taxon>Aspergillus subgen. Fumigati</taxon>
    </lineage>
</organism>
<protein>
    <recommendedName>
        <fullName evidence="7">Ankyrin repeat protein</fullName>
    </recommendedName>
</protein>
<name>A0A8H6PBC2_9EURO</name>
<proteinExistence type="predicted"/>
<keyword evidence="6" id="KW-1185">Reference proteome</keyword>
<keyword evidence="1" id="KW-0677">Repeat</keyword>
<accession>A0A8H6PBC2</accession>
<evidence type="ECO:0000313" key="6">
    <source>
        <dbReference type="Proteomes" id="UP000630445"/>
    </source>
</evidence>
<feature type="repeat" description="ANK" evidence="3">
    <location>
        <begin position="1"/>
        <end position="30"/>
    </location>
</feature>
<evidence type="ECO:0000313" key="4">
    <source>
        <dbReference type="EMBL" id="KAF7125367.1"/>
    </source>
</evidence>
<evidence type="ECO:0000256" key="3">
    <source>
        <dbReference type="PROSITE-ProRule" id="PRU00023"/>
    </source>
</evidence>
<dbReference type="PANTHER" id="PTHR24171">
    <property type="entry name" value="ANKYRIN REPEAT DOMAIN-CONTAINING PROTEIN 39-RELATED"/>
    <property type="match status" value="1"/>
</dbReference>
<dbReference type="AlphaFoldDB" id="A0A8H6PBC2"/>
<dbReference type="InterPro" id="IPR002110">
    <property type="entry name" value="Ankyrin_rpt"/>
</dbReference>
<evidence type="ECO:0008006" key="7">
    <source>
        <dbReference type="Google" id="ProtNLM"/>
    </source>
</evidence>
<dbReference type="PROSITE" id="PS50088">
    <property type="entry name" value="ANK_REPEAT"/>
    <property type="match status" value="1"/>
</dbReference>
<reference evidence="4" key="1">
    <citation type="submission" date="2020-06" db="EMBL/GenBank/DDBJ databases">
        <title>Draft genome sequences of strains closely related to Aspergillus parafelis and Aspergillus hiratsukae.</title>
        <authorList>
            <person name="Dos Santos R.A.C."/>
            <person name="Rivero-Menendez O."/>
            <person name="Steenwyk J.L."/>
            <person name="Mead M.E."/>
            <person name="Goldman G.H."/>
            <person name="Alastruey-Izquierdo A."/>
            <person name="Rokas A."/>
        </authorList>
    </citation>
    <scope>NUCLEOTIDE SEQUENCE</scope>
    <source>
        <strain evidence="4">CNM-CM5793</strain>
        <strain evidence="5">CNM-CM6106</strain>
    </source>
</reference>
<dbReference type="InterPro" id="IPR036770">
    <property type="entry name" value="Ankyrin_rpt-contain_sf"/>
</dbReference>
<comment type="caution">
    <text evidence="4">The sequence shown here is derived from an EMBL/GenBank/DDBJ whole genome shotgun (WGS) entry which is preliminary data.</text>
</comment>
<evidence type="ECO:0000256" key="2">
    <source>
        <dbReference type="ARBA" id="ARBA00023043"/>
    </source>
</evidence>
<dbReference type="Proteomes" id="UP000662466">
    <property type="component" value="Unassembled WGS sequence"/>
</dbReference>
<evidence type="ECO:0000313" key="5">
    <source>
        <dbReference type="EMBL" id="KAF7167355.1"/>
    </source>
</evidence>
<dbReference type="Pfam" id="PF12796">
    <property type="entry name" value="Ank_2"/>
    <property type="match status" value="1"/>
</dbReference>
<dbReference type="Gene3D" id="1.25.40.20">
    <property type="entry name" value="Ankyrin repeat-containing domain"/>
    <property type="match status" value="1"/>
</dbReference>
<gene>
    <name evidence="4" type="ORF">CNMCM5793_001545</name>
    <name evidence="5" type="ORF">CNMCM6106_002930</name>
</gene>
<dbReference type="EMBL" id="JACBAD010001985">
    <property type="protein sequence ID" value="KAF7125367.1"/>
    <property type="molecule type" value="Genomic_DNA"/>
</dbReference>
<dbReference type="EMBL" id="JACBAF010002113">
    <property type="protein sequence ID" value="KAF7167355.1"/>
    <property type="molecule type" value="Genomic_DNA"/>
</dbReference>
<keyword evidence="2 3" id="KW-0040">ANK repeat</keyword>